<sequence>MQQNMPYGIGYYAPPPPSFDQAPPVAPDYGPAAYGPPPSSSSPASPYSSAPSYDAIYPAAAPNPADPSYYAANHPYAPQVPAIPLADPSFNSPNSSYMPSNSLYGPPQGPSSYEATYDRSFDYGSAPLPHSISTPSIPSQPYGSSPSLYRSGSFHKGFPQPVTVKASQGSGGYADHGGSGAYISSKPLGYDQSNSGYLQGRGYEQLGQASYDIGPPDSYKYSDVYAYDGGQVEPYGSRGTRSTETSSIFNPLGTSGNSAKVARASPKSDADTGGNGVQKYRVKLLSESSSSDPTTDVLCQIGLDGVRMVVPATNKLLRIYPLETITKWEVSDSSTFTFWAKTIVDVEQRRIRLQSSSYTTSAILDTLTAACVQLCEMVDKDMPSEASNGSTSTSGSAETGSQKKSSFADWVTLKSKSAGQEEKQHWVPDEAVTKCTACGADFGAFIRRHHCRNCGDIFCDKCTRGRTPLTSDQDAQPVRVCDQCLAEVTQRLTNVESTNKPAVQRRHEDLAKKLQEELEKNAARKPSGGSSGEKCRKTSLLNCRKCGSISLTNSGSNRCSSCGADNSGSFSSRSVRSGSSDAAVHHGSPHLRSNQSAPEGSGPRMREVACPTCTVHLQVQVPSFGTETVECGVCQHPFLVSAH</sequence>
<comment type="caution">
    <text evidence="1">The sequence shown here is derived from an EMBL/GenBank/DDBJ whole genome shotgun (WGS) entry which is preliminary data.</text>
</comment>
<organism evidence="1 2">
    <name type="scientific">Diphasiastrum complanatum</name>
    <name type="common">Issler's clubmoss</name>
    <name type="synonym">Lycopodium complanatum</name>
    <dbReference type="NCBI Taxonomy" id="34168"/>
    <lineage>
        <taxon>Eukaryota</taxon>
        <taxon>Viridiplantae</taxon>
        <taxon>Streptophyta</taxon>
        <taxon>Embryophyta</taxon>
        <taxon>Tracheophyta</taxon>
        <taxon>Lycopodiopsida</taxon>
        <taxon>Lycopodiales</taxon>
        <taxon>Lycopodiaceae</taxon>
        <taxon>Lycopodioideae</taxon>
        <taxon>Diphasiastrum</taxon>
    </lineage>
</organism>
<protein>
    <submittedName>
        <fullName evidence="1">Uncharacterized protein</fullName>
    </submittedName>
</protein>
<proteinExistence type="predicted"/>
<gene>
    <name evidence="1" type="ORF">O6H91_08G088700</name>
</gene>
<dbReference type="Proteomes" id="UP001162992">
    <property type="component" value="Chromosome 8"/>
</dbReference>
<accession>A0ACC2D003</accession>
<reference evidence="2" key="1">
    <citation type="journal article" date="2024" name="Proc. Natl. Acad. Sci. U.S.A.">
        <title>Extraordinary preservation of gene collinearity over three hundred million years revealed in homosporous lycophytes.</title>
        <authorList>
            <person name="Li C."/>
            <person name="Wickell D."/>
            <person name="Kuo L.Y."/>
            <person name="Chen X."/>
            <person name="Nie B."/>
            <person name="Liao X."/>
            <person name="Peng D."/>
            <person name="Ji J."/>
            <person name="Jenkins J."/>
            <person name="Williams M."/>
            <person name="Shu S."/>
            <person name="Plott C."/>
            <person name="Barry K."/>
            <person name="Rajasekar S."/>
            <person name="Grimwood J."/>
            <person name="Han X."/>
            <person name="Sun S."/>
            <person name="Hou Z."/>
            <person name="He W."/>
            <person name="Dai G."/>
            <person name="Sun C."/>
            <person name="Schmutz J."/>
            <person name="Leebens-Mack J.H."/>
            <person name="Li F.W."/>
            <person name="Wang L."/>
        </authorList>
    </citation>
    <scope>NUCLEOTIDE SEQUENCE [LARGE SCALE GENOMIC DNA]</scope>
    <source>
        <strain evidence="2">cv. PW_Plant_1</strain>
    </source>
</reference>
<evidence type="ECO:0000313" key="1">
    <source>
        <dbReference type="EMBL" id="KAJ7547508.1"/>
    </source>
</evidence>
<keyword evidence="2" id="KW-1185">Reference proteome</keyword>
<name>A0ACC2D003_DIPCM</name>
<evidence type="ECO:0000313" key="2">
    <source>
        <dbReference type="Proteomes" id="UP001162992"/>
    </source>
</evidence>
<dbReference type="EMBL" id="CM055099">
    <property type="protein sequence ID" value="KAJ7547508.1"/>
    <property type="molecule type" value="Genomic_DNA"/>
</dbReference>